<comment type="cofactor">
    <cofactor evidence="8">
        <name>Mg(2+)</name>
        <dbReference type="ChEBI" id="CHEBI:18420"/>
    </cofactor>
</comment>
<feature type="coiled-coil region" evidence="9">
    <location>
        <begin position="161"/>
        <end position="188"/>
    </location>
</feature>
<dbReference type="AlphaFoldDB" id="A0A0D8HPG1"/>
<feature type="binding site" evidence="7">
    <location>
        <begin position="208"/>
        <end position="215"/>
    </location>
    <ligand>
        <name>GTP</name>
        <dbReference type="ChEBI" id="CHEBI:37565"/>
    </ligand>
</feature>
<feature type="binding site" evidence="8">
    <location>
        <position position="235"/>
    </location>
    <ligand>
        <name>Mg(2+)</name>
        <dbReference type="ChEBI" id="CHEBI:18420"/>
    </ligand>
</feature>
<dbReference type="CDD" id="cd01878">
    <property type="entry name" value="HflX"/>
    <property type="match status" value="1"/>
</dbReference>
<evidence type="ECO:0000256" key="2">
    <source>
        <dbReference type="ARBA" id="ARBA00022723"/>
    </source>
</evidence>
<organism evidence="11 12">
    <name type="scientific">Acidithrix ferrooxidans</name>
    <dbReference type="NCBI Taxonomy" id="1280514"/>
    <lineage>
        <taxon>Bacteria</taxon>
        <taxon>Bacillati</taxon>
        <taxon>Actinomycetota</taxon>
        <taxon>Acidimicrobiia</taxon>
        <taxon>Acidimicrobiales</taxon>
        <taxon>Acidimicrobiaceae</taxon>
        <taxon>Acidithrix</taxon>
    </lineage>
</organism>
<dbReference type="RefSeq" id="WP_082058345.1">
    <property type="nucleotide sequence ID" value="NZ_JXYS01000001.1"/>
</dbReference>
<accession>A0A0D8HPG1</accession>
<evidence type="ECO:0000259" key="10">
    <source>
        <dbReference type="PROSITE" id="PS51705"/>
    </source>
</evidence>
<dbReference type="GO" id="GO:0046872">
    <property type="term" value="F:metal ion binding"/>
    <property type="evidence" value="ECO:0007669"/>
    <property type="project" value="UniProtKB-KW"/>
</dbReference>
<dbReference type="PRINTS" id="PR00326">
    <property type="entry name" value="GTP1OBG"/>
</dbReference>
<evidence type="ECO:0000256" key="8">
    <source>
        <dbReference type="PIRSR" id="PIRSR006809-2"/>
    </source>
</evidence>
<dbReference type="Proteomes" id="UP000032360">
    <property type="component" value="Unassembled WGS sequence"/>
</dbReference>
<keyword evidence="12" id="KW-1185">Reference proteome</keyword>
<dbReference type="Gene3D" id="3.40.50.11060">
    <property type="entry name" value="GTPase HflX, N-terminal domain"/>
    <property type="match status" value="1"/>
</dbReference>
<comment type="caution">
    <text evidence="11">The sequence shown here is derived from an EMBL/GenBank/DDBJ whole genome shotgun (WGS) entry which is preliminary data.</text>
</comment>
<keyword evidence="2 8" id="KW-0479">Metal-binding</keyword>
<dbReference type="HAMAP" id="MF_00900">
    <property type="entry name" value="GTPase_HflX"/>
    <property type="match status" value="1"/>
</dbReference>
<evidence type="ECO:0000256" key="6">
    <source>
        <dbReference type="HAMAP-Rule" id="MF_00900"/>
    </source>
</evidence>
<dbReference type="NCBIfam" id="TIGR03156">
    <property type="entry name" value="GTP_HflX"/>
    <property type="match status" value="1"/>
</dbReference>
<dbReference type="PANTHER" id="PTHR10229:SF0">
    <property type="entry name" value="GTP-BINDING PROTEIN 6-RELATED"/>
    <property type="match status" value="1"/>
</dbReference>
<evidence type="ECO:0000313" key="11">
    <source>
        <dbReference type="EMBL" id="KJF19011.1"/>
    </source>
</evidence>
<dbReference type="EMBL" id="JXYS01000001">
    <property type="protein sequence ID" value="KJF19011.1"/>
    <property type="molecule type" value="Genomic_DNA"/>
</dbReference>
<dbReference type="Pfam" id="PF01926">
    <property type="entry name" value="MMR_HSR1"/>
    <property type="match status" value="1"/>
</dbReference>
<comment type="subcellular location">
    <subcellularLocation>
        <location evidence="6">Cytoplasm</location>
    </subcellularLocation>
    <text evidence="6">May associate with membranes.</text>
</comment>
<reference evidence="11 12" key="1">
    <citation type="submission" date="2015-01" db="EMBL/GenBank/DDBJ databases">
        <title>Draft genome of the acidophilic iron oxidizer Acidithrix ferrooxidans strain Py-F3.</title>
        <authorList>
            <person name="Poehlein A."/>
            <person name="Eisen S."/>
            <person name="Schloemann M."/>
            <person name="Johnson B.D."/>
            <person name="Daniel R."/>
            <person name="Muehling M."/>
        </authorList>
    </citation>
    <scope>NUCLEOTIDE SEQUENCE [LARGE SCALE GENOMIC DNA]</scope>
    <source>
        <strain evidence="11 12">Py-F3</strain>
    </source>
</reference>
<feature type="domain" description="Hflx-type G" evidence="10">
    <location>
        <begin position="202"/>
        <end position="365"/>
    </location>
</feature>
<dbReference type="STRING" id="1280514.AXFE_00480"/>
<dbReference type="InterPro" id="IPR027417">
    <property type="entry name" value="P-loop_NTPase"/>
</dbReference>
<evidence type="ECO:0000256" key="9">
    <source>
        <dbReference type="SAM" id="Coils"/>
    </source>
</evidence>
<dbReference type="InterPro" id="IPR016496">
    <property type="entry name" value="GTPase_HflX"/>
</dbReference>
<dbReference type="OrthoDB" id="9812272at2"/>
<dbReference type="PATRIC" id="fig|1280514.3.peg.69"/>
<gene>
    <name evidence="6 11" type="primary">hflX</name>
    <name evidence="11" type="ORF">AXFE_00480</name>
</gene>
<keyword evidence="4 8" id="KW-0460">Magnesium</keyword>
<dbReference type="GO" id="GO:0005737">
    <property type="term" value="C:cytoplasm"/>
    <property type="evidence" value="ECO:0007669"/>
    <property type="project" value="UniProtKB-SubCell"/>
</dbReference>
<comment type="similarity">
    <text evidence="6">Belongs to the TRAFAC class OBG-HflX-like GTPase superfamily. HflX GTPase family.</text>
</comment>
<keyword evidence="5 6" id="KW-0342">GTP-binding</keyword>
<protein>
    <recommendedName>
        <fullName evidence="6">GTPase HflX</fullName>
    </recommendedName>
    <alternativeName>
        <fullName evidence="6">GTP-binding protein HflX</fullName>
    </alternativeName>
</protein>
<dbReference type="GO" id="GO:0005525">
    <property type="term" value="F:GTP binding"/>
    <property type="evidence" value="ECO:0007669"/>
    <property type="project" value="UniProtKB-UniRule"/>
</dbReference>
<name>A0A0D8HPG1_9ACTN</name>
<dbReference type="InterPro" id="IPR030394">
    <property type="entry name" value="G_HFLX_dom"/>
</dbReference>
<dbReference type="Pfam" id="PF16360">
    <property type="entry name" value="GTP-bdg_M"/>
    <property type="match status" value="1"/>
</dbReference>
<feature type="binding site" evidence="7">
    <location>
        <begin position="255"/>
        <end position="258"/>
    </location>
    <ligand>
        <name>GTP</name>
        <dbReference type="ChEBI" id="CHEBI:37565"/>
    </ligand>
</feature>
<dbReference type="PROSITE" id="PS51705">
    <property type="entry name" value="G_HFLX"/>
    <property type="match status" value="1"/>
</dbReference>
<evidence type="ECO:0000256" key="7">
    <source>
        <dbReference type="PIRSR" id="PIRSR006809-1"/>
    </source>
</evidence>
<keyword evidence="3 6" id="KW-0547">Nucleotide-binding</keyword>
<dbReference type="PANTHER" id="PTHR10229">
    <property type="entry name" value="GTP-BINDING PROTEIN HFLX"/>
    <property type="match status" value="1"/>
</dbReference>
<dbReference type="InterPro" id="IPR032305">
    <property type="entry name" value="GTP-bd_M"/>
</dbReference>
<dbReference type="InterPro" id="IPR042108">
    <property type="entry name" value="GTPase_HflX_N_sf"/>
</dbReference>
<comment type="subunit">
    <text evidence="6">Monomer. Associates with the 50S ribosomal subunit.</text>
</comment>
<dbReference type="Pfam" id="PF13167">
    <property type="entry name" value="GTP-bdg_N"/>
    <property type="match status" value="1"/>
</dbReference>
<keyword evidence="1 6" id="KW-0963">Cytoplasm</keyword>
<dbReference type="Gene3D" id="3.40.50.300">
    <property type="entry name" value="P-loop containing nucleotide triphosphate hydrolases"/>
    <property type="match status" value="1"/>
</dbReference>
<dbReference type="SUPFAM" id="SSF52540">
    <property type="entry name" value="P-loop containing nucleoside triphosphate hydrolases"/>
    <property type="match status" value="1"/>
</dbReference>
<dbReference type="GO" id="GO:0003924">
    <property type="term" value="F:GTPase activity"/>
    <property type="evidence" value="ECO:0007669"/>
    <property type="project" value="UniProtKB-UniRule"/>
</dbReference>
<dbReference type="InterPro" id="IPR025121">
    <property type="entry name" value="GTPase_HflX_N"/>
</dbReference>
<feature type="binding site" evidence="8">
    <location>
        <position position="215"/>
    </location>
    <ligand>
        <name>Mg(2+)</name>
        <dbReference type="ChEBI" id="CHEBI:18420"/>
    </ligand>
</feature>
<evidence type="ECO:0000256" key="1">
    <source>
        <dbReference type="ARBA" id="ARBA00022490"/>
    </source>
</evidence>
<feature type="binding site" evidence="7">
    <location>
        <begin position="233"/>
        <end position="237"/>
    </location>
    <ligand>
        <name>GTP</name>
        <dbReference type="ChEBI" id="CHEBI:37565"/>
    </ligand>
</feature>
<evidence type="ECO:0000313" key="12">
    <source>
        <dbReference type="Proteomes" id="UP000032360"/>
    </source>
</evidence>
<dbReference type="FunFam" id="3.40.50.11060:FF:000001">
    <property type="entry name" value="GTPase HflX"/>
    <property type="match status" value="1"/>
</dbReference>
<dbReference type="Gene3D" id="6.10.250.2860">
    <property type="match status" value="1"/>
</dbReference>
<proteinExistence type="inferred from homology"/>
<evidence type="ECO:0000256" key="4">
    <source>
        <dbReference type="ARBA" id="ARBA00022842"/>
    </source>
</evidence>
<feature type="binding site" evidence="7">
    <location>
        <begin position="321"/>
        <end position="324"/>
    </location>
    <ligand>
        <name>GTP</name>
        <dbReference type="ChEBI" id="CHEBI:37565"/>
    </ligand>
</feature>
<dbReference type="GO" id="GO:0043022">
    <property type="term" value="F:ribosome binding"/>
    <property type="evidence" value="ECO:0007669"/>
    <property type="project" value="TreeGrafter"/>
</dbReference>
<evidence type="ECO:0000256" key="3">
    <source>
        <dbReference type="ARBA" id="ARBA00022741"/>
    </source>
</evidence>
<comment type="function">
    <text evidence="6">GTPase that associates with the 50S ribosomal subunit and may have a role during protein synthesis or ribosome biogenesis.</text>
</comment>
<evidence type="ECO:0000256" key="5">
    <source>
        <dbReference type="ARBA" id="ARBA00023134"/>
    </source>
</evidence>
<sequence>MTLIERSFREKIVLVGAVFPGDSPMAVEESLTELALLVDTAGADVVGRLTQRMAARDPGYFLGKGKVEELKELSYATDCDTVIFDDELTPAQQRNLEKVLGRTAIDRTALILDIFAQNAKSMEGKAQVELALLSYRLPRLRGRGISLSQQTGRIGTRGPGETKLEEDRRRIQARISRLKHQLDDYAKNRRVQASSRVASRTQTASLVGYTNAGKSSLINALCDSDVFVENKLFATLDTRTRRMLLPGGEGFLLSDTVGFIKKLPHQLIESFRSTLEVVRESDFLLHVVDATSPDPHGQMRAVREVLIEIDAENVRELLVFNKIDLVEDLSTLRLDFPQAVFVSAVRGDGLEELRLQIAALIREQTKIYYLKIALSRGDILARLHSEGEILSMTSTDEGYEITARLDSGSLGLFEEFVVPSL</sequence>
<dbReference type="PIRSF" id="PIRSF006809">
    <property type="entry name" value="GTP-binding_hflX_prd"/>
    <property type="match status" value="1"/>
</dbReference>
<dbReference type="InterPro" id="IPR006073">
    <property type="entry name" value="GTP-bd"/>
</dbReference>
<keyword evidence="9" id="KW-0175">Coiled coil</keyword>